<proteinExistence type="predicted"/>
<accession>A8PG24</accession>
<dbReference type="GeneID" id="6017798"/>
<dbReference type="AlphaFoldDB" id="A8PG24"/>
<dbReference type="KEGG" id="cci:CC1G_08270"/>
<protein>
    <submittedName>
        <fullName evidence="1">Uncharacterized protein</fullName>
    </submittedName>
</protein>
<dbReference type="InParanoid" id="A8PG24"/>
<dbReference type="HOGENOM" id="CLU_095383_0_0_1"/>
<evidence type="ECO:0000313" key="2">
    <source>
        <dbReference type="Proteomes" id="UP000001861"/>
    </source>
</evidence>
<dbReference type="EMBL" id="AACS02000002">
    <property type="protein sequence ID" value="EAU80663.2"/>
    <property type="molecule type" value="Genomic_DNA"/>
</dbReference>
<dbReference type="RefSeq" id="XP_001841126.2">
    <property type="nucleotide sequence ID" value="XM_001841074.2"/>
</dbReference>
<comment type="caution">
    <text evidence="1">The sequence shown here is derived from an EMBL/GenBank/DDBJ whole genome shotgun (WGS) entry which is preliminary data.</text>
</comment>
<dbReference type="OrthoDB" id="2609391at2759"/>
<name>A8PG24_COPC7</name>
<keyword evidence="2" id="KW-1185">Reference proteome</keyword>
<dbReference type="VEuPathDB" id="FungiDB:CC1G_08270"/>
<gene>
    <name evidence="1" type="ORF">CC1G_08270</name>
</gene>
<dbReference type="Proteomes" id="UP000001861">
    <property type="component" value="Unassembled WGS sequence"/>
</dbReference>
<sequence length="214" mass="24941">MEPQQSQLSLDDKDAKLQKRMAMWKRALELDCPTCVAKLARYTMPVCHSPSPRGYITYKPVPLGYERHVGPYVYGWPIRETDFGDLARKLGMKYVSKDLDLVGAWILSRLEQLAKLPFTLVRTWALPDEQAVADGFDYVSPWDDHLPGVRMMDVIVMSSTSNDRLYNRRPTLEQWKELTKWLGADARWFESVFPKYKFPTWAFRSEFSMSALYN</sequence>
<reference evidence="1 2" key="1">
    <citation type="journal article" date="2010" name="Proc. Natl. Acad. Sci. U.S.A.">
        <title>Insights into evolution of multicellular fungi from the assembled chromosomes of the mushroom Coprinopsis cinerea (Coprinus cinereus).</title>
        <authorList>
            <person name="Stajich J.E."/>
            <person name="Wilke S.K."/>
            <person name="Ahren D."/>
            <person name="Au C.H."/>
            <person name="Birren B.W."/>
            <person name="Borodovsky M."/>
            <person name="Burns C."/>
            <person name="Canback B."/>
            <person name="Casselton L.A."/>
            <person name="Cheng C.K."/>
            <person name="Deng J."/>
            <person name="Dietrich F.S."/>
            <person name="Fargo D.C."/>
            <person name="Farman M.L."/>
            <person name="Gathman A.C."/>
            <person name="Goldberg J."/>
            <person name="Guigo R."/>
            <person name="Hoegger P.J."/>
            <person name="Hooker J.B."/>
            <person name="Huggins A."/>
            <person name="James T.Y."/>
            <person name="Kamada T."/>
            <person name="Kilaru S."/>
            <person name="Kodira C."/>
            <person name="Kues U."/>
            <person name="Kupfer D."/>
            <person name="Kwan H.S."/>
            <person name="Lomsadze A."/>
            <person name="Li W."/>
            <person name="Lilly W.W."/>
            <person name="Ma L.J."/>
            <person name="Mackey A.J."/>
            <person name="Manning G."/>
            <person name="Martin F."/>
            <person name="Muraguchi H."/>
            <person name="Natvig D.O."/>
            <person name="Palmerini H."/>
            <person name="Ramesh M.A."/>
            <person name="Rehmeyer C.J."/>
            <person name="Roe B.A."/>
            <person name="Shenoy N."/>
            <person name="Stanke M."/>
            <person name="Ter-Hovhannisyan V."/>
            <person name="Tunlid A."/>
            <person name="Velagapudi R."/>
            <person name="Vision T.J."/>
            <person name="Zeng Q."/>
            <person name="Zolan M.E."/>
            <person name="Pukkila P.J."/>
        </authorList>
    </citation>
    <scope>NUCLEOTIDE SEQUENCE [LARGE SCALE GENOMIC DNA]</scope>
    <source>
        <strain evidence="2">Okayama-7 / 130 / ATCC MYA-4618 / FGSC 9003</strain>
    </source>
</reference>
<organism evidence="1 2">
    <name type="scientific">Coprinopsis cinerea (strain Okayama-7 / 130 / ATCC MYA-4618 / FGSC 9003)</name>
    <name type="common">Inky cap fungus</name>
    <name type="synonym">Hormographiella aspergillata</name>
    <dbReference type="NCBI Taxonomy" id="240176"/>
    <lineage>
        <taxon>Eukaryota</taxon>
        <taxon>Fungi</taxon>
        <taxon>Dikarya</taxon>
        <taxon>Basidiomycota</taxon>
        <taxon>Agaricomycotina</taxon>
        <taxon>Agaricomycetes</taxon>
        <taxon>Agaricomycetidae</taxon>
        <taxon>Agaricales</taxon>
        <taxon>Agaricineae</taxon>
        <taxon>Psathyrellaceae</taxon>
        <taxon>Coprinopsis</taxon>
    </lineage>
</organism>
<evidence type="ECO:0000313" key="1">
    <source>
        <dbReference type="EMBL" id="EAU80663.2"/>
    </source>
</evidence>